<reference evidence="1 2" key="1">
    <citation type="submission" date="2018-07" db="EMBL/GenBank/DDBJ databases">
        <title>Rhodosalinus sp. strain E84T genomic sequence and assembly.</title>
        <authorList>
            <person name="Liu Z.-W."/>
            <person name="Lu D.-C."/>
        </authorList>
    </citation>
    <scope>NUCLEOTIDE SEQUENCE [LARGE SCALE GENOMIC DNA]</scope>
    <source>
        <strain evidence="1 2">E84</strain>
    </source>
</reference>
<proteinExistence type="predicted"/>
<sequence length="60" mass="7082">MGKIVDFFEHVALDPELVDRLDRIAARQIVARGDGETALERPRQPEDRPRAPLRVRKYRW</sequence>
<dbReference type="EMBL" id="QNTQ01000021">
    <property type="protein sequence ID" value="RBI83153.1"/>
    <property type="molecule type" value="Genomic_DNA"/>
</dbReference>
<protein>
    <submittedName>
        <fullName evidence="1">Uncharacterized protein</fullName>
    </submittedName>
</protein>
<evidence type="ECO:0000313" key="2">
    <source>
        <dbReference type="Proteomes" id="UP000253370"/>
    </source>
</evidence>
<dbReference type="RefSeq" id="WP_113290685.1">
    <property type="nucleotide sequence ID" value="NZ_QNTQ01000021.1"/>
</dbReference>
<dbReference type="AlphaFoldDB" id="A0A365U4Q9"/>
<accession>A0A365U4Q9</accession>
<comment type="caution">
    <text evidence="1">The sequence shown here is derived from an EMBL/GenBank/DDBJ whole genome shotgun (WGS) entry which is preliminary data.</text>
</comment>
<organism evidence="1 2">
    <name type="scientific">Rhodosalinus halophilus</name>
    <dbReference type="NCBI Taxonomy" id="2259333"/>
    <lineage>
        <taxon>Bacteria</taxon>
        <taxon>Pseudomonadati</taxon>
        <taxon>Pseudomonadota</taxon>
        <taxon>Alphaproteobacteria</taxon>
        <taxon>Rhodobacterales</taxon>
        <taxon>Paracoccaceae</taxon>
        <taxon>Rhodosalinus</taxon>
    </lineage>
</organism>
<name>A0A365U4Q9_9RHOB</name>
<gene>
    <name evidence="1" type="ORF">DRV85_17045</name>
</gene>
<dbReference type="Proteomes" id="UP000253370">
    <property type="component" value="Unassembled WGS sequence"/>
</dbReference>
<keyword evidence="2" id="KW-1185">Reference proteome</keyword>
<evidence type="ECO:0000313" key="1">
    <source>
        <dbReference type="EMBL" id="RBI83153.1"/>
    </source>
</evidence>